<dbReference type="EMBL" id="MK071998">
    <property type="protein sequence ID" value="AYV76788.1"/>
    <property type="molecule type" value="Genomic_DNA"/>
</dbReference>
<evidence type="ECO:0000313" key="1">
    <source>
        <dbReference type="EMBL" id="AYV76788.1"/>
    </source>
</evidence>
<dbReference type="SUPFAM" id="SSF56219">
    <property type="entry name" value="DNase I-like"/>
    <property type="match status" value="1"/>
</dbReference>
<gene>
    <name evidence="1" type="ORF">Barrevirus1_10</name>
</gene>
<name>A0A3G4ZPH0_9VIRU</name>
<protein>
    <recommendedName>
        <fullName evidence="2">Endonuclease/exonuclease/phosphatase domain-containing protein</fullName>
    </recommendedName>
</protein>
<sequence length="105" mass="11918">MKDMKIAKDLPIIVLGDFNQDFNQYSFEYPHENRFPTFIPHEGETVASRFGFQNGYSLAQKIHPTTAYATIDGFLTKNIKSVSLLSKPFDQNNATSDHSAIYVKV</sequence>
<reference evidence="1" key="1">
    <citation type="submission" date="2018-10" db="EMBL/GenBank/DDBJ databases">
        <title>Hidden diversity of soil giant viruses.</title>
        <authorList>
            <person name="Schulz F."/>
            <person name="Alteio L."/>
            <person name="Goudeau D."/>
            <person name="Ryan E.M."/>
            <person name="Malmstrom R.R."/>
            <person name="Blanchard J."/>
            <person name="Woyke T."/>
        </authorList>
    </citation>
    <scope>NUCLEOTIDE SEQUENCE</scope>
    <source>
        <strain evidence="1">BAV1</strain>
    </source>
</reference>
<dbReference type="Gene3D" id="3.60.10.10">
    <property type="entry name" value="Endonuclease/exonuclease/phosphatase"/>
    <property type="match status" value="1"/>
</dbReference>
<dbReference type="InterPro" id="IPR036691">
    <property type="entry name" value="Endo/exonu/phosph_ase_sf"/>
</dbReference>
<accession>A0A3G4ZPH0</accession>
<evidence type="ECO:0008006" key="2">
    <source>
        <dbReference type="Google" id="ProtNLM"/>
    </source>
</evidence>
<proteinExistence type="predicted"/>
<organism evidence="1">
    <name type="scientific">Barrevirus sp</name>
    <dbReference type="NCBI Taxonomy" id="2487763"/>
    <lineage>
        <taxon>Viruses</taxon>
        <taxon>Varidnaviria</taxon>
        <taxon>Bamfordvirae</taxon>
        <taxon>Nucleocytoviricota</taxon>
        <taxon>Megaviricetes</taxon>
        <taxon>Imitervirales</taxon>
        <taxon>Mimiviridae</taxon>
        <taxon>Klosneuvirinae</taxon>
    </lineage>
</organism>